<name>A0A392R683_9FABA</name>
<reference evidence="2 3" key="1">
    <citation type="journal article" date="2018" name="Front. Plant Sci.">
        <title>Red Clover (Trifolium pratense) and Zigzag Clover (T. medium) - A Picture of Genomic Similarities and Differences.</title>
        <authorList>
            <person name="Dluhosova J."/>
            <person name="Istvanek J."/>
            <person name="Nedelnik J."/>
            <person name="Repkova J."/>
        </authorList>
    </citation>
    <scope>NUCLEOTIDE SEQUENCE [LARGE SCALE GENOMIC DNA]</scope>
    <source>
        <strain evidence="3">cv. 10/8</strain>
        <tissue evidence="2">Leaf</tissue>
    </source>
</reference>
<comment type="caution">
    <text evidence="2">The sequence shown here is derived from an EMBL/GenBank/DDBJ whole genome shotgun (WGS) entry which is preliminary data.</text>
</comment>
<feature type="domain" description="Factor of DNA methylation 1-5/IDN2" evidence="1">
    <location>
        <begin position="2"/>
        <end position="63"/>
    </location>
</feature>
<protein>
    <submittedName>
        <fullName evidence="2">XH/XS domain protein</fullName>
    </submittedName>
</protein>
<feature type="non-terminal residue" evidence="2">
    <location>
        <position position="1"/>
    </location>
</feature>
<accession>A0A392R683</accession>
<dbReference type="Proteomes" id="UP000265520">
    <property type="component" value="Unassembled WGS sequence"/>
</dbReference>
<dbReference type="AlphaFoldDB" id="A0A392R683"/>
<dbReference type="InterPro" id="IPR045177">
    <property type="entry name" value="FDM1-5/IDN2"/>
</dbReference>
<dbReference type="PANTHER" id="PTHR21596">
    <property type="entry name" value="RIBONUCLEASE P SUBUNIT P38"/>
    <property type="match status" value="1"/>
</dbReference>
<dbReference type="Pfam" id="PF03469">
    <property type="entry name" value="XH"/>
    <property type="match status" value="1"/>
</dbReference>
<dbReference type="InterPro" id="IPR005379">
    <property type="entry name" value="FDM1-5/IDN2_XH"/>
</dbReference>
<dbReference type="GO" id="GO:0080188">
    <property type="term" value="P:gene silencing by siRNA-directed DNA methylation"/>
    <property type="evidence" value="ECO:0007669"/>
    <property type="project" value="InterPro"/>
</dbReference>
<dbReference type="PANTHER" id="PTHR21596:SF23">
    <property type="entry name" value="FACTOR OF DNA METHYLATION 4"/>
    <property type="match status" value="1"/>
</dbReference>
<evidence type="ECO:0000313" key="3">
    <source>
        <dbReference type="Proteomes" id="UP000265520"/>
    </source>
</evidence>
<sequence>RSLKDEFGDEVYDAVVTALKELNEYNPSGRYSIPELWNYKEGRKASLKECVSYLLKQWKQQKSNKRKRA</sequence>
<dbReference type="EMBL" id="LXQA010188361">
    <property type="protein sequence ID" value="MCI31602.1"/>
    <property type="molecule type" value="Genomic_DNA"/>
</dbReference>
<keyword evidence="3" id="KW-1185">Reference proteome</keyword>
<evidence type="ECO:0000259" key="1">
    <source>
        <dbReference type="Pfam" id="PF03469"/>
    </source>
</evidence>
<organism evidence="2 3">
    <name type="scientific">Trifolium medium</name>
    <dbReference type="NCBI Taxonomy" id="97028"/>
    <lineage>
        <taxon>Eukaryota</taxon>
        <taxon>Viridiplantae</taxon>
        <taxon>Streptophyta</taxon>
        <taxon>Embryophyta</taxon>
        <taxon>Tracheophyta</taxon>
        <taxon>Spermatophyta</taxon>
        <taxon>Magnoliopsida</taxon>
        <taxon>eudicotyledons</taxon>
        <taxon>Gunneridae</taxon>
        <taxon>Pentapetalae</taxon>
        <taxon>rosids</taxon>
        <taxon>fabids</taxon>
        <taxon>Fabales</taxon>
        <taxon>Fabaceae</taxon>
        <taxon>Papilionoideae</taxon>
        <taxon>50 kb inversion clade</taxon>
        <taxon>NPAAA clade</taxon>
        <taxon>Hologalegina</taxon>
        <taxon>IRL clade</taxon>
        <taxon>Trifolieae</taxon>
        <taxon>Trifolium</taxon>
    </lineage>
</organism>
<proteinExistence type="predicted"/>
<evidence type="ECO:0000313" key="2">
    <source>
        <dbReference type="EMBL" id="MCI31602.1"/>
    </source>
</evidence>